<evidence type="ECO:0000256" key="9">
    <source>
        <dbReference type="SAM" id="Phobius"/>
    </source>
</evidence>
<evidence type="ECO:0000259" key="10">
    <source>
        <dbReference type="Pfam" id="PF09976"/>
    </source>
</evidence>
<evidence type="ECO:0000256" key="8">
    <source>
        <dbReference type="ARBA" id="ARBA00024235"/>
    </source>
</evidence>
<gene>
    <name evidence="11" type="primary">yfgM</name>
    <name evidence="11" type="ORF">THMIRHAS_18580</name>
</gene>
<dbReference type="GO" id="GO:0044877">
    <property type="term" value="F:protein-containing complex binding"/>
    <property type="evidence" value="ECO:0007669"/>
    <property type="project" value="InterPro"/>
</dbReference>
<dbReference type="GO" id="GO:0005886">
    <property type="term" value="C:plasma membrane"/>
    <property type="evidence" value="ECO:0007669"/>
    <property type="project" value="UniProtKB-SubCell"/>
</dbReference>
<comment type="subcellular location">
    <subcellularLocation>
        <location evidence="1">Cell membrane</location>
        <topology evidence="1">Single-pass type II membrane protein</topology>
    </subcellularLocation>
</comment>
<dbReference type="KEGG" id="tse:THMIRHAS_18580"/>
<evidence type="ECO:0000256" key="7">
    <source>
        <dbReference type="ARBA" id="ARBA00024197"/>
    </source>
</evidence>
<evidence type="ECO:0000256" key="5">
    <source>
        <dbReference type="ARBA" id="ARBA00023136"/>
    </source>
</evidence>
<dbReference type="InterPro" id="IPR026039">
    <property type="entry name" value="YfgM"/>
</dbReference>
<protein>
    <recommendedName>
        <fullName evidence="8">Ancillary SecYEG translocon subunit</fullName>
    </recommendedName>
</protein>
<dbReference type="Gene3D" id="1.25.40.10">
    <property type="entry name" value="Tetratricopeptide repeat domain"/>
    <property type="match status" value="1"/>
</dbReference>
<dbReference type="PANTHER" id="PTHR38035">
    <property type="entry name" value="UPF0070 PROTEIN YFGM"/>
    <property type="match status" value="1"/>
</dbReference>
<feature type="domain" description="Ancillary SecYEG translocon subunit/Cell division coordinator CpoB TPR" evidence="10">
    <location>
        <begin position="15"/>
        <end position="212"/>
    </location>
</feature>
<sequence length="213" mass="23574">MSRYETEEEQIDAIKSWWKKNGTALLSAVLVVVLAFSGWRYWSNSEYVSKANASSTFEALQINAERGTFGEVSREALKLMQESPESPYAAAAALMYAKFELDNGKIDNAIEKFDWVVSNAKDIEIKAVAQLRLVRLYLDQKAFDKAQGTLDQLTKTKLSAGQQANVDYAVGVLALLQQQSDAARVAFKAVTDNPAAEDTLRGLAQIQLDDLVQ</sequence>
<dbReference type="AlphaFoldDB" id="A0A6F8PWI9"/>
<name>A0A6F8PWI9_9GAMM</name>
<dbReference type="EMBL" id="AP021889">
    <property type="protein sequence ID" value="BBP46485.1"/>
    <property type="molecule type" value="Genomic_DNA"/>
</dbReference>
<keyword evidence="2" id="KW-1003">Cell membrane</keyword>
<feature type="transmembrane region" description="Helical" evidence="9">
    <location>
        <begin position="21"/>
        <end position="42"/>
    </location>
</feature>
<evidence type="ECO:0000313" key="12">
    <source>
        <dbReference type="Proteomes" id="UP000501726"/>
    </source>
</evidence>
<evidence type="ECO:0000313" key="11">
    <source>
        <dbReference type="EMBL" id="BBP46485.1"/>
    </source>
</evidence>
<dbReference type="PANTHER" id="PTHR38035:SF1">
    <property type="entry name" value="ANCILLARY SECYEG TRANSLOCON SUBUNIT"/>
    <property type="match status" value="1"/>
</dbReference>
<keyword evidence="6" id="KW-0143">Chaperone</keyword>
<dbReference type="InterPro" id="IPR018704">
    <property type="entry name" value="SecYEG/CpoB_TPR"/>
</dbReference>
<accession>A0A6F8PWI9</accession>
<organism evidence="11 12">
    <name type="scientific">Thiosulfatimonas sediminis</name>
    <dbReference type="NCBI Taxonomy" id="2675054"/>
    <lineage>
        <taxon>Bacteria</taxon>
        <taxon>Pseudomonadati</taxon>
        <taxon>Pseudomonadota</taxon>
        <taxon>Gammaproteobacteria</taxon>
        <taxon>Thiotrichales</taxon>
        <taxon>Piscirickettsiaceae</taxon>
        <taxon>Thiosulfatimonas</taxon>
    </lineage>
</organism>
<dbReference type="InterPro" id="IPR011990">
    <property type="entry name" value="TPR-like_helical_dom_sf"/>
</dbReference>
<comment type="similarity">
    <text evidence="7">Belongs to the YfgM family.</text>
</comment>
<keyword evidence="5 9" id="KW-0472">Membrane</keyword>
<evidence type="ECO:0000256" key="4">
    <source>
        <dbReference type="ARBA" id="ARBA00022989"/>
    </source>
</evidence>
<evidence type="ECO:0000256" key="3">
    <source>
        <dbReference type="ARBA" id="ARBA00022692"/>
    </source>
</evidence>
<keyword evidence="4 9" id="KW-1133">Transmembrane helix</keyword>
<reference evidence="12" key="1">
    <citation type="submission" date="2019-11" db="EMBL/GenBank/DDBJ databases">
        <title>Isolation and characterization of two novel species in the genus Thiomicrorhabdus.</title>
        <authorList>
            <person name="Mochizuki J."/>
            <person name="Kojima H."/>
            <person name="Fukui M."/>
        </authorList>
    </citation>
    <scope>NUCLEOTIDE SEQUENCE [LARGE SCALE GENOMIC DNA]</scope>
    <source>
        <strain evidence="12">aks77</strain>
    </source>
</reference>
<keyword evidence="12" id="KW-1185">Reference proteome</keyword>
<dbReference type="PIRSF" id="PIRSF006170">
    <property type="entry name" value="YfgM"/>
    <property type="match status" value="1"/>
</dbReference>
<dbReference type="Proteomes" id="UP000501726">
    <property type="component" value="Chromosome"/>
</dbReference>
<dbReference type="SUPFAM" id="SSF48452">
    <property type="entry name" value="TPR-like"/>
    <property type="match status" value="1"/>
</dbReference>
<dbReference type="RefSeq" id="WP_173273127.1">
    <property type="nucleotide sequence ID" value="NZ_AP021889.1"/>
</dbReference>
<evidence type="ECO:0000256" key="1">
    <source>
        <dbReference type="ARBA" id="ARBA00004401"/>
    </source>
</evidence>
<dbReference type="Pfam" id="PF09976">
    <property type="entry name" value="TPR_21"/>
    <property type="match status" value="1"/>
</dbReference>
<evidence type="ECO:0000256" key="6">
    <source>
        <dbReference type="ARBA" id="ARBA00023186"/>
    </source>
</evidence>
<proteinExistence type="inferred from homology"/>
<keyword evidence="3 9" id="KW-0812">Transmembrane</keyword>
<evidence type="ECO:0000256" key="2">
    <source>
        <dbReference type="ARBA" id="ARBA00022475"/>
    </source>
</evidence>